<dbReference type="Pfam" id="PF25231">
    <property type="entry name" value="DUF7847"/>
    <property type="match status" value="1"/>
</dbReference>
<evidence type="ECO:0000256" key="2">
    <source>
        <dbReference type="SAM" id="Phobius"/>
    </source>
</evidence>
<keyword evidence="6" id="KW-1185">Reference proteome</keyword>
<keyword evidence="2" id="KW-1133">Transmembrane helix</keyword>
<dbReference type="AlphaFoldDB" id="A0A918TN43"/>
<accession>A0A918TN43</accession>
<evidence type="ECO:0008006" key="7">
    <source>
        <dbReference type="Google" id="ProtNLM"/>
    </source>
</evidence>
<evidence type="ECO:0000259" key="4">
    <source>
        <dbReference type="Pfam" id="PF25231"/>
    </source>
</evidence>
<feature type="transmembrane region" description="Helical" evidence="2">
    <location>
        <begin position="239"/>
        <end position="261"/>
    </location>
</feature>
<proteinExistence type="predicted"/>
<dbReference type="InterPro" id="IPR057169">
    <property type="entry name" value="DUF7847"/>
</dbReference>
<name>A0A918TN43_9BACT</name>
<feature type="domain" description="DUF7847" evidence="4">
    <location>
        <begin position="230"/>
        <end position="322"/>
    </location>
</feature>
<feature type="transmembrane region" description="Helical" evidence="2">
    <location>
        <begin position="128"/>
        <end position="152"/>
    </location>
</feature>
<evidence type="ECO:0000256" key="1">
    <source>
        <dbReference type="SAM" id="MobiDB-lite"/>
    </source>
</evidence>
<evidence type="ECO:0000259" key="3">
    <source>
        <dbReference type="Pfam" id="PF14237"/>
    </source>
</evidence>
<feature type="transmembrane region" description="Helical" evidence="2">
    <location>
        <begin position="295"/>
        <end position="328"/>
    </location>
</feature>
<keyword evidence="2" id="KW-0812">Transmembrane</keyword>
<dbReference type="InterPro" id="IPR025640">
    <property type="entry name" value="GYF_2"/>
</dbReference>
<gene>
    <name evidence="5" type="ORF">GCM10007100_22640</name>
</gene>
<dbReference type="EMBL" id="BMXI01000009">
    <property type="protein sequence ID" value="GHC55511.1"/>
    <property type="molecule type" value="Genomic_DNA"/>
</dbReference>
<feature type="region of interest" description="Disordered" evidence="1">
    <location>
        <begin position="53"/>
        <end position="109"/>
    </location>
</feature>
<sequence>MNSWFYAHSGEQKGPVSEEELARLAASGDFNPTKDLVWSEGMADWKKVAEVPELNLTRSNNPTPPNEAANQPAARPTSSHDPYQAPVASSYPTPENSGDDLPEIEPGSSPLGITECIDRAFTLTKKHFGILVAVWVIYFAISFGLGMVLGVIEAFAGGGVNQPDFSSGSSTFPGQQTGPSTGGALAVSAVTNLISQVVSIFLTLGITRFGLNFISGKPAEIGMMFGEGSKLLRAFGASILYWLMVAAGSILLIVPGVYLALRFGQYQHAIVDRNMGVFEAFRYSSSITQNNKMNLLGLGVLLFLINVAGAVALCVGLLFTVPLTWLAWLLAYRWLQHGPPALQSRGLLKDQFGG</sequence>
<dbReference type="Pfam" id="PF14237">
    <property type="entry name" value="GYF_2"/>
    <property type="match status" value="1"/>
</dbReference>
<evidence type="ECO:0000313" key="5">
    <source>
        <dbReference type="EMBL" id="GHC55511.1"/>
    </source>
</evidence>
<organism evidence="5 6">
    <name type="scientific">Roseibacillus persicicus</name>
    <dbReference type="NCBI Taxonomy" id="454148"/>
    <lineage>
        <taxon>Bacteria</taxon>
        <taxon>Pseudomonadati</taxon>
        <taxon>Verrucomicrobiota</taxon>
        <taxon>Verrucomicrobiia</taxon>
        <taxon>Verrucomicrobiales</taxon>
        <taxon>Verrucomicrobiaceae</taxon>
        <taxon>Roseibacillus</taxon>
    </lineage>
</organism>
<reference evidence="5" key="1">
    <citation type="journal article" date="2014" name="Int. J. Syst. Evol. Microbiol.">
        <title>Complete genome sequence of Corynebacterium casei LMG S-19264T (=DSM 44701T), isolated from a smear-ripened cheese.</title>
        <authorList>
            <consortium name="US DOE Joint Genome Institute (JGI-PGF)"/>
            <person name="Walter F."/>
            <person name="Albersmeier A."/>
            <person name="Kalinowski J."/>
            <person name="Ruckert C."/>
        </authorList>
    </citation>
    <scope>NUCLEOTIDE SEQUENCE</scope>
    <source>
        <strain evidence="5">KCTC 12988</strain>
    </source>
</reference>
<evidence type="ECO:0000313" key="6">
    <source>
        <dbReference type="Proteomes" id="UP000644507"/>
    </source>
</evidence>
<reference evidence="5" key="2">
    <citation type="submission" date="2020-09" db="EMBL/GenBank/DDBJ databases">
        <authorList>
            <person name="Sun Q."/>
            <person name="Kim S."/>
        </authorList>
    </citation>
    <scope>NUCLEOTIDE SEQUENCE</scope>
    <source>
        <strain evidence="5">KCTC 12988</strain>
    </source>
</reference>
<dbReference type="Proteomes" id="UP000644507">
    <property type="component" value="Unassembled WGS sequence"/>
</dbReference>
<comment type="caution">
    <text evidence="5">The sequence shown here is derived from an EMBL/GenBank/DDBJ whole genome shotgun (WGS) entry which is preliminary data.</text>
</comment>
<keyword evidence="2" id="KW-0472">Membrane</keyword>
<protein>
    <recommendedName>
        <fullName evidence="7">GYF domain-containing protein</fullName>
    </recommendedName>
</protein>
<dbReference type="PANTHER" id="PTHR40076:SF1">
    <property type="entry name" value="MEMBRANE PROTEIN"/>
    <property type="match status" value="1"/>
</dbReference>
<dbReference type="InterPro" id="IPR010380">
    <property type="entry name" value="DUF975"/>
</dbReference>
<dbReference type="PANTHER" id="PTHR40076">
    <property type="entry name" value="MEMBRANE PROTEIN-RELATED"/>
    <property type="match status" value="1"/>
</dbReference>
<feature type="domain" description="GYF" evidence="3">
    <location>
        <begin position="4"/>
        <end position="54"/>
    </location>
</feature>